<reference evidence="4 5" key="1">
    <citation type="journal article" date="2016" name="Genome Biol. Evol.">
        <title>Gene Family Evolution Reflects Adaptation to Soil Environmental Stressors in the Genome of the Collembolan Orchesella cincta.</title>
        <authorList>
            <person name="Faddeeva-Vakhrusheva A."/>
            <person name="Derks M.F."/>
            <person name="Anvar S.Y."/>
            <person name="Agamennone V."/>
            <person name="Suring W."/>
            <person name="Smit S."/>
            <person name="van Straalen N.M."/>
            <person name="Roelofs D."/>
        </authorList>
    </citation>
    <scope>NUCLEOTIDE SEQUENCE [LARGE SCALE GENOMIC DNA]</scope>
    <source>
        <tissue evidence="4">Mixed pool</tissue>
    </source>
</reference>
<dbReference type="EMBL" id="LJIJ01000129">
    <property type="protein sequence ID" value="ODN02019.1"/>
    <property type="molecule type" value="Genomic_DNA"/>
</dbReference>
<keyword evidence="1" id="KW-0175">Coiled coil</keyword>
<evidence type="ECO:0008006" key="6">
    <source>
        <dbReference type="Google" id="ProtNLM"/>
    </source>
</evidence>
<feature type="transmembrane region" description="Helical" evidence="3">
    <location>
        <begin position="236"/>
        <end position="255"/>
    </location>
</feature>
<feature type="region of interest" description="Disordered" evidence="2">
    <location>
        <begin position="131"/>
        <end position="153"/>
    </location>
</feature>
<evidence type="ECO:0000313" key="5">
    <source>
        <dbReference type="Proteomes" id="UP000094527"/>
    </source>
</evidence>
<gene>
    <name evidence="4" type="ORF">Ocin01_04666</name>
</gene>
<accession>A0A1D2N9T5</accession>
<evidence type="ECO:0000256" key="1">
    <source>
        <dbReference type="SAM" id="Coils"/>
    </source>
</evidence>
<evidence type="ECO:0000256" key="2">
    <source>
        <dbReference type="SAM" id="MobiDB-lite"/>
    </source>
</evidence>
<keyword evidence="3" id="KW-0472">Membrane</keyword>
<evidence type="ECO:0000256" key="3">
    <source>
        <dbReference type="SAM" id="Phobius"/>
    </source>
</evidence>
<keyword evidence="3" id="KW-0812">Transmembrane</keyword>
<feature type="coiled-coil region" evidence="1">
    <location>
        <begin position="2"/>
        <end position="108"/>
    </location>
</feature>
<keyword evidence="3" id="KW-1133">Transmembrane helix</keyword>
<evidence type="ECO:0000313" key="4">
    <source>
        <dbReference type="EMBL" id="ODN02019.1"/>
    </source>
</evidence>
<dbReference type="AlphaFoldDB" id="A0A1D2N9T5"/>
<keyword evidence="5" id="KW-1185">Reference proteome</keyword>
<feature type="non-terminal residue" evidence="4">
    <location>
        <position position="1"/>
    </location>
</feature>
<protein>
    <recommendedName>
        <fullName evidence="6">Sarcolemmal membrane-associated protein</fullName>
    </recommendedName>
</protein>
<comment type="caution">
    <text evidence="4">The sequence shown here is derived from an EMBL/GenBank/DDBJ whole genome shotgun (WGS) entry which is preliminary data.</text>
</comment>
<name>A0A1D2N9T5_ORCCI</name>
<feature type="coiled-coil region" evidence="1">
    <location>
        <begin position="184"/>
        <end position="232"/>
    </location>
</feature>
<organism evidence="4 5">
    <name type="scientific">Orchesella cincta</name>
    <name type="common">Springtail</name>
    <name type="synonym">Podura cincta</name>
    <dbReference type="NCBI Taxonomy" id="48709"/>
    <lineage>
        <taxon>Eukaryota</taxon>
        <taxon>Metazoa</taxon>
        <taxon>Ecdysozoa</taxon>
        <taxon>Arthropoda</taxon>
        <taxon>Hexapoda</taxon>
        <taxon>Collembola</taxon>
        <taxon>Entomobryomorpha</taxon>
        <taxon>Entomobryoidea</taxon>
        <taxon>Orchesellidae</taxon>
        <taxon>Orchesellinae</taxon>
        <taxon>Orchesella</taxon>
    </lineage>
</organism>
<sequence length="259" mass="29434">LLEESRQTVKSLKNEHLATERENEELRRKVEDFTFQLRTYLDEVVGLTDMNKQLTTARDKWEKQAEELKKLNIEIKEKLAENEEMISLKELEIQRLQGESEVDGAENASSVLKEAKSEKIAVPEFVNQTAEQNNLPKSTSPSSQYHASTRTSDLVSKVNDSSMGNLLSNFVMESKSDDLGRPVYNGLQNRMIELEEELAVYKDRYNECSSNCTNLSRKFAELSEEHQSLLSQSKSVNLLVVIPVIILLLAILIALRPSS</sequence>
<proteinExistence type="predicted"/>
<dbReference type="Proteomes" id="UP000094527">
    <property type="component" value="Unassembled WGS sequence"/>
</dbReference>